<protein>
    <submittedName>
        <fullName evidence="2">Gfo/Idh/MocA family oxidoreductase</fullName>
    </submittedName>
</protein>
<dbReference type="InterPro" id="IPR000683">
    <property type="entry name" value="Gfo/Idh/MocA-like_OxRdtase_N"/>
</dbReference>
<dbReference type="PANTHER" id="PTHR43249:SF1">
    <property type="entry name" value="D-GLUCOSIDE 3-DEHYDROGENASE"/>
    <property type="match status" value="1"/>
</dbReference>
<gene>
    <name evidence="2" type="ORF">NGM99_21440</name>
</gene>
<dbReference type="PANTHER" id="PTHR43249">
    <property type="entry name" value="UDP-N-ACETYL-2-AMINO-2-DEOXY-D-GLUCURONATE OXIDASE"/>
    <property type="match status" value="1"/>
</dbReference>
<dbReference type="Pfam" id="PF01408">
    <property type="entry name" value="GFO_IDH_MocA"/>
    <property type="match status" value="1"/>
</dbReference>
<dbReference type="RefSeq" id="WP_252822801.1">
    <property type="nucleotide sequence ID" value="NZ_JAMXQS010000017.1"/>
</dbReference>
<dbReference type="InterPro" id="IPR036291">
    <property type="entry name" value="NAD(P)-bd_dom_sf"/>
</dbReference>
<feature type="domain" description="Gfo/Idh/MocA-like oxidoreductase N-terminal" evidence="1">
    <location>
        <begin position="5"/>
        <end position="115"/>
    </location>
</feature>
<evidence type="ECO:0000313" key="3">
    <source>
        <dbReference type="Proteomes" id="UP001205906"/>
    </source>
</evidence>
<name>A0ABT1CBY7_9HYPH</name>
<reference evidence="2 3" key="1">
    <citation type="submission" date="2022-06" db="EMBL/GenBank/DDBJ databases">
        <title>Mesorhizobium sp. strain RP14 Genome sequencing and assembly.</title>
        <authorList>
            <person name="Kim I."/>
        </authorList>
    </citation>
    <scope>NUCLEOTIDE SEQUENCE [LARGE SCALE GENOMIC DNA]</scope>
    <source>
        <strain evidence="3">RP14(2022)</strain>
    </source>
</reference>
<keyword evidence="3" id="KW-1185">Reference proteome</keyword>
<comment type="caution">
    <text evidence="2">The sequence shown here is derived from an EMBL/GenBank/DDBJ whole genome shotgun (WGS) entry which is preliminary data.</text>
</comment>
<proteinExistence type="predicted"/>
<dbReference type="Proteomes" id="UP001205906">
    <property type="component" value="Unassembled WGS sequence"/>
</dbReference>
<evidence type="ECO:0000313" key="2">
    <source>
        <dbReference type="EMBL" id="MCO6052357.1"/>
    </source>
</evidence>
<evidence type="ECO:0000259" key="1">
    <source>
        <dbReference type="Pfam" id="PF01408"/>
    </source>
</evidence>
<dbReference type="Gene3D" id="3.40.50.720">
    <property type="entry name" value="NAD(P)-binding Rossmann-like Domain"/>
    <property type="match status" value="1"/>
</dbReference>
<dbReference type="InterPro" id="IPR052515">
    <property type="entry name" value="Gfo/Idh/MocA_Oxidoreductase"/>
</dbReference>
<sequence length="311" mass="35266">MTKRKIAVIGVGKIAQDQHLPVIEKSSYFELAATVSTRGVQHRDLPVYRTAAELYAAHPEIELVSVCTPPEVRCELVREAVDAGKDVLLEKPPAPTLSEFTDLVAYAKAQGRLLFQTWHSQYNQAVDNTRDLLACEGVESLHIDWNESVRKWHAGQEWVWEPGGFGVFDPSINALSILAKIMPFPLWVRDATVRTPENRQTPVAADVVFASAQAHAPKLSGHFDWLSDEDRWTFSIRTRKGTNISLENGGMRLRINGELRLEGASEEYERIYERFAQLLERRESLADDTPLRWVADIMMVGRRETVAPFEW</sequence>
<accession>A0ABT1CBY7</accession>
<dbReference type="Gene3D" id="3.30.360.10">
    <property type="entry name" value="Dihydrodipicolinate Reductase, domain 2"/>
    <property type="match status" value="1"/>
</dbReference>
<organism evidence="2 3">
    <name type="scientific">Mesorhizobium liriopis</name>
    <dbReference type="NCBI Taxonomy" id="2953882"/>
    <lineage>
        <taxon>Bacteria</taxon>
        <taxon>Pseudomonadati</taxon>
        <taxon>Pseudomonadota</taxon>
        <taxon>Alphaproteobacteria</taxon>
        <taxon>Hyphomicrobiales</taxon>
        <taxon>Phyllobacteriaceae</taxon>
        <taxon>Mesorhizobium</taxon>
    </lineage>
</organism>
<dbReference type="EMBL" id="JAMXQS010000017">
    <property type="protein sequence ID" value="MCO6052357.1"/>
    <property type="molecule type" value="Genomic_DNA"/>
</dbReference>
<dbReference type="SUPFAM" id="SSF51735">
    <property type="entry name" value="NAD(P)-binding Rossmann-fold domains"/>
    <property type="match status" value="1"/>
</dbReference>